<gene>
    <name evidence="2" type="primary">jg14875</name>
    <name evidence="2" type="ORF">PAEG_LOCUS8895</name>
</gene>
<dbReference type="Gene3D" id="1.25.40.10">
    <property type="entry name" value="Tetratricopeptide repeat domain"/>
    <property type="match status" value="1"/>
</dbReference>
<dbReference type="PANTHER" id="PTHR12601">
    <property type="entry name" value="EUKARYOTIC TRANSLATION INITIATION FACTOR 3 SUBUNIT EIF-3"/>
    <property type="match status" value="1"/>
</dbReference>
<dbReference type="Proteomes" id="UP000838756">
    <property type="component" value="Unassembled WGS sequence"/>
</dbReference>
<evidence type="ECO:0000313" key="2">
    <source>
        <dbReference type="EMBL" id="CAH2229417.1"/>
    </source>
</evidence>
<feature type="domain" description="CLU central" evidence="1">
    <location>
        <begin position="84"/>
        <end position="146"/>
    </location>
</feature>
<dbReference type="Pfam" id="PF13424">
    <property type="entry name" value="TPR_12"/>
    <property type="match status" value="1"/>
</dbReference>
<sequence length="383" mass="42034">MNKKTFIAGERSRAVVAAAARAVASLKESEFDVRFNPDVYSAGIKHAATPEQLAKQRHLVKEAAAFLLTTQIPAFVRECLEHTSAPMDGAGLTEALHARGINVRYLGRVCAALKPHASLSYLYSIAVAELLLRAAKHVYTNYLQSHLALYCFANGQVSTALKLLYRARYLALLVCGENHPEMALLDSNIALILHAVGEYELSLRFAERALNVTGATHGARSLKAAVARHLLARTLSCLGDFRAALQHEKETYSIYKLLLGEKHEKTRESSECLRHLTQQAVVLQKRLTEAYARGHPHPAPLHIQPPAMASVIDMLNLINGILFVQISPQDIEQFKAEIEKRQLKDLPVPGLPEVTVKEKGESTSDETAAVVKELKDTINGAGS</sequence>
<dbReference type="InterPro" id="IPR027523">
    <property type="entry name" value="CLU_prot"/>
</dbReference>
<dbReference type="GO" id="GO:0005737">
    <property type="term" value="C:cytoplasm"/>
    <property type="evidence" value="ECO:0007669"/>
    <property type="project" value="TreeGrafter"/>
</dbReference>
<dbReference type="Pfam" id="PF12807">
    <property type="entry name" value="eIF3_p135"/>
    <property type="match status" value="1"/>
</dbReference>
<dbReference type="SUPFAM" id="SSF48452">
    <property type="entry name" value="TPR-like"/>
    <property type="match status" value="1"/>
</dbReference>
<reference evidence="2" key="1">
    <citation type="submission" date="2022-03" db="EMBL/GenBank/DDBJ databases">
        <authorList>
            <person name="Lindestad O."/>
        </authorList>
    </citation>
    <scope>NUCLEOTIDE SEQUENCE</scope>
</reference>
<dbReference type="CDD" id="cd15466">
    <property type="entry name" value="CLU-central"/>
    <property type="match status" value="1"/>
</dbReference>
<dbReference type="InterPro" id="IPR011990">
    <property type="entry name" value="TPR-like_helical_dom_sf"/>
</dbReference>
<dbReference type="OrthoDB" id="1414216at2759"/>
<evidence type="ECO:0000313" key="3">
    <source>
        <dbReference type="Proteomes" id="UP000838756"/>
    </source>
</evidence>
<dbReference type="InterPro" id="IPR033646">
    <property type="entry name" value="CLU-central"/>
</dbReference>
<protein>
    <submittedName>
        <fullName evidence="2">Jg14875 protein</fullName>
    </submittedName>
</protein>
<name>A0A8S4R5R3_9NEOP</name>
<dbReference type="EMBL" id="CAKXAJ010024721">
    <property type="protein sequence ID" value="CAH2229417.1"/>
    <property type="molecule type" value="Genomic_DNA"/>
</dbReference>
<accession>A0A8S4R5R3</accession>
<comment type="caution">
    <text evidence="2">The sequence shown here is derived from an EMBL/GenBank/DDBJ whole genome shotgun (WGS) entry which is preliminary data.</text>
</comment>
<evidence type="ECO:0000259" key="1">
    <source>
        <dbReference type="Pfam" id="PF12807"/>
    </source>
</evidence>
<dbReference type="GO" id="GO:0048312">
    <property type="term" value="P:intracellular distribution of mitochondria"/>
    <property type="evidence" value="ECO:0007669"/>
    <property type="project" value="TreeGrafter"/>
</dbReference>
<dbReference type="AlphaFoldDB" id="A0A8S4R5R3"/>
<keyword evidence="3" id="KW-1185">Reference proteome</keyword>
<organism evidence="2 3">
    <name type="scientific">Pararge aegeria aegeria</name>
    <dbReference type="NCBI Taxonomy" id="348720"/>
    <lineage>
        <taxon>Eukaryota</taxon>
        <taxon>Metazoa</taxon>
        <taxon>Ecdysozoa</taxon>
        <taxon>Arthropoda</taxon>
        <taxon>Hexapoda</taxon>
        <taxon>Insecta</taxon>
        <taxon>Pterygota</taxon>
        <taxon>Neoptera</taxon>
        <taxon>Endopterygota</taxon>
        <taxon>Lepidoptera</taxon>
        <taxon>Glossata</taxon>
        <taxon>Ditrysia</taxon>
        <taxon>Papilionoidea</taxon>
        <taxon>Nymphalidae</taxon>
        <taxon>Satyrinae</taxon>
        <taxon>Satyrini</taxon>
        <taxon>Parargina</taxon>
        <taxon>Pararge</taxon>
    </lineage>
</organism>
<dbReference type="PANTHER" id="PTHR12601:SF6">
    <property type="entry name" value="CLUSTERED MITOCHONDRIA PROTEIN HOMOLOG"/>
    <property type="match status" value="1"/>
</dbReference>
<proteinExistence type="predicted"/>
<dbReference type="GO" id="GO:0003729">
    <property type="term" value="F:mRNA binding"/>
    <property type="evidence" value="ECO:0007669"/>
    <property type="project" value="TreeGrafter"/>
</dbReference>